<dbReference type="GO" id="GO:0005762">
    <property type="term" value="C:mitochondrial large ribosomal subunit"/>
    <property type="evidence" value="ECO:0007669"/>
    <property type="project" value="TreeGrafter"/>
</dbReference>
<evidence type="ECO:0000256" key="7">
    <source>
        <dbReference type="SAM" id="MobiDB-lite"/>
    </source>
</evidence>
<comment type="similarity">
    <text evidence="2">Belongs to the mitochondrion-specific ribosomal protein mL49 family.</text>
</comment>
<evidence type="ECO:0000256" key="8">
    <source>
        <dbReference type="SAM" id="Phobius"/>
    </source>
</evidence>
<dbReference type="PANTHER" id="PTHR13477">
    <property type="entry name" value="MITOCHONDRIAL 39S RIBOSOMAL PROTEIN L49"/>
    <property type="match status" value="1"/>
</dbReference>
<dbReference type="PANTHER" id="PTHR13477:SF0">
    <property type="entry name" value="LARGE RIBOSOMAL SUBUNIT PROTEIN ML49"/>
    <property type="match status" value="1"/>
</dbReference>
<keyword evidence="8" id="KW-1133">Transmembrane helix</keyword>
<keyword evidence="3" id="KW-0689">Ribosomal protein</keyword>
<name>A0A4S8VHV8_AURPU</name>
<evidence type="ECO:0000256" key="1">
    <source>
        <dbReference type="ARBA" id="ARBA00004173"/>
    </source>
</evidence>
<protein>
    <recommendedName>
        <fullName evidence="6">Large ribosomal subunit protein mL49</fullName>
    </recommendedName>
</protein>
<dbReference type="GO" id="GO:0006412">
    <property type="term" value="P:translation"/>
    <property type="evidence" value="ECO:0007669"/>
    <property type="project" value="InterPro"/>
</dbReference>
<comment type="subcellular location">
    <subcellularLocation>
        <location evidence="1">Mitochondrion</location>
    </subcellularLocation>
</comment>
<sequence>MVDGVVSYGGAVWVVAASLTEFLALAAEAAEPPHRMAWRHRPTPSSRKVAHHHRPVSHIATTTMSFMQPVMPFLRPLGPPRPATVRQFLRFSTSTIRSVYSKDVYTPPTVDPNLVASRSASPSYPPTSLKSIPRPLTSHASHRTSQPTKIRNYPDRVSQKDAPATLETPTLPESEIAPNLPYFVTRTPSNELPIYTLRKRGGNMRLTRVKKIDGNIDVLRDALQMELGVPDAECVINRLTNHVMIKGWHKPRIEAFLKARNF</sequence>
<dbReference type="Gene3D" id="3.30.780.10">
    <property type="entry name" value="SUI1-like domain"/>
    <property type="match status" value="1"/>
</dbReference>
<keyword evidence="5" id="KW-0687">Ribonucleoprotein</keyword>
<feature type="region of interest" description="Disordered" evidence="7">
    <location>
        <begin position="110"/>
        <end position="167"/>
    </location>
</feature>
<dbReference type="Proteomes" id="UP000308014">
    <property type="component" value="Unassembled WGS sequence"/>
</dbReference>
<keyword evidence="4" id="KW-0496">Mitochondrion</keyword>
<accession>A0A4S8VHV8</accession>
<feature type="compositionally biased region" description="Polar residues" evidence="7">
    <location>
        <begin position="116"/>
        <end position="130"/>
    </location>
</feature>
<feature type="transmembrane region" description="Helical" evidence="8">
    <location>
        <begin position="6"/>
        <end position="27"/>
    </location>
</feature>
<keyword evidence="8" id="KW-0472">Membrane</keyword>
<evidence type="ECO:0000313" key="10">
    <source>
        <dbReference type="Proteomes" id="UP000308014"/>
    </source>
</evidence>
<evidence type="ECO:0000256" key="6">
    <source>
        <dbReference type="ARBA" id="ARBA00035191"/>
    </source>
</evidence>
<dbReference type="Pfam" id="PF05046">
    <property type="entry name" value="Img2"/>
    <property type="match status" value="1"/>
</dbReference>
<dbReference type="InterPro" id="IPR007740">
    <property type="entry name" value="Ribosomal_mL49"/>
</dbReference>
<evidence type="ECO:0000256" key="3">
    <source>
        <dbReference type="ARBA" id="ARBA00022980"/>
    </source>
</evidence>
<evidence type="ECO:0000256" key="4">
    <source>
        <dbReference type="ARBA" id="ARBA00023128"/>
    </source>
</evidence>
<gene>
    <name evidence="9" type="ORF">D6D24_07195</name>
</gene>
<dbReference type="AlphaFoldDB" id="A0A4S8VHV8"/>
<dbReference type="GO" id="GO:0003735">
    <property type="term" value="F:structural constituent of ribosome"/>
    <property type="evidence" value="ECO:0007669"/>
    <property type="project" value="InterPro"/>
</dbReference>
<evidence type="ECO:0000256" key="5">
    <source>
        <dbReference type="ARBA" id="ARBA00023274"/>
    </source>
</evidence>
<dbReference type="EMBL" id="QZAJ01000336">
    <property type="protein sequence ID" value="THW11467.1"/>
    <property type="molecule type" value="Genomic_DNA"/>
</dbReference>
<keyword evidence="8" id="KW-0812">Transmembrane</keyword>
<evidence type="ECO:0000313" key="9">
    <source>
        <dbReference type="EMBL" id="THW11467.1"/>
    </source>
</evidence>
<evidence type="ECO:0000256" key="2">
    <source>
        <dbReference type="ARBA" id="ARBA00005677"/>
    </source>
</evidence>
<reference evidence="9 10" key="1">
    <citation type="submission" date="2018-10" db="EMBL/GenBank/DDBJ databases">
        <title>Fifty Aureobasidium pullulans genomes reveal a recombining polyextremotolerant generalist.</title>
        <authorList>
            <person name="Gostincar C."/>
            <person name="Turk M."/>
            <person name="Zajc J."/>
            <person name="Gunde-Cimerman N."/>
        </authorList>
    </citation>
    <scope>NUCLEOTIDE SEQUENCE [LARGE SCALE GENOMIC DNA]</scope>
    <source>
        <strain evidence="9 10">EXF-11318</strain>
    </source>
</reference>
<organism evidence="9 10">
    <name type="scientific">Aureobasidium pullulans</name>
    <name type="common">Black yeast</name>
    <name type="synonym">Pullularia pullulans</name>
    <dbReference type="NCBI Taxonomy" id="5580"/>
    <lineage>
        <taxon>Eukaryota</taxon>
        <taxon>Fungi</taxon>
        <taxon>Dikarya</taxon>
        <taxon>Ascomycota</taxon>
        <taxon>Pezizomycotina</taxon>
        <taxon>Dothideomycetes</taxon>
        <taxon>Dothideomycetidae</taxon>
        <taxon>Dothideales</taxon>
        <taxon>Saccotheciaceae</taxon>
        <taxon>Aureobasidium</taxon>
    </lineage>
</organism>
<proteinExistence type="inferred from homology"/>
<comment type="caution">
    <text evidence="9">The sequence shown here is derived from an EMBL/GenBank/DDBJ whole genome shotgun (WGS) entry which is preliminary data.</text>
</comment>